<dbReference type="InterPro" id="IPR044669">
    <property type="entry name" value="YneE/VCCN1/2-like"/>
</dbReference>
<dbReference type="GO" id="GO:0005886">
    <property type="term" value="C:plasma membrane"/>
    <property type="evidence" value="ECO:0007669"/>
    <property type="project" value="UniProtKB-SubCell"/>
</dbReference>
<keyword evidence="6" id="KW-0406">Ion transport</keyword>
<evidence type="ECO:0008006" key="12">
    <source>
        <dbReference type="Google" id="ProtNLM"/>
    </source>
</evidence>
<comment type="subcellular location">
    <subcellularLocation>
        <location evidence="1">Cell membrane</location>
        <topology evidence="1">Multi-pass membrane protein</topology>
    </subcellularLocation>
</comment>
<dbReference type="Pfam" id="PF25539">
    <property type="entry name" value="Bestrophin_2"/>
    <property type="match status" value="1"/>
</dbReference>
<comment type="similarity">
    <text evidence="8">Belongs to the anion channel-forming bestrophin (TC 1.A.46) family.</text>
</comment>
<evidence type="ECO:0000256" key="9">
    <source>
        <dbReference type="SAM" id="Phobius"/>
    </source>
</evidence>
<organism evidence="10 11">
    <name type="scientific">Actinospica durhamensis</name>
    <dbReference type="NCBI Taxonomy" id="1508375"/>
    <lineage>
        <taxon>Bacteria</taxon>
        <taxon>Bacillati</taxon>
        <taxon>Actinomycetota</taxon>
        <taxon>Actinomycetes</taxon>
        <taxon>Catenulisporales</taxon>
        <taxon>Actinospicaceae</taxon>
        <taxon>Actinospica</taxon>
    </lineage>
</organism>
<evidence type="ECO:0000256" key="3">
    <source>
        <dbReference type="ARBA" id="ARBA00022475"/>
    </source>
</evidence>
<sequence length="310" mass="34268">MIIKESFNVRRTLPFIWFDMVLAAGSSSAAYLLVDRAGVHWLALPSLLATVLGTALAILLAFRANTAYQRWWEASTIWAQLTGLSRTLVRVAWSITDAKLTDPAIDPDTVHAWQRDVANRQAAWVHSLARHLRGQDSAPELARLLPPDEASAVLLADNKPAVLARMQSQAIFRGYAAGILSGLDNFQMETALAGLSTQQALAERMSITPIPRPHDFVSRIFVHCYVLVFPFAAISALTAYRWLVIPSAVLIALFFRMVERVGASTEEPFANRTQDVPITALATNLERDLLELVDVAQRPAKPTPVDGYLW</sequence>
<keyword evidence="4 9" id="KW-0812">Transmembrane</keyword>
<feature type="transmembrane region" description="Helical" evidence="9">
    <location>
        <begin position="216"/>
        <end position="234"/>
    </location>
</feature>
<keyword evidence="2" id="KW-0813">Transport</keyword>
<keyword evidence="3" id="KW-1003">Cell membrane</keyword>
<evidence type="ECO:0000313" key="11">
    <source>
        <dbReference type="Proteomes" id="UP000675781"/>
    </source>
</evidence>
<comment type="caution">
    <text evidence="10">The sequence shown here is derived from an EMBL/GenBank/DDBJ whole genome shotgun (WGS) entry which is preliminary data.</text>
</comment>
<reference evidence="10" key="1">
    <citation type="submission" date="2021-04" db="EMBL/GenBank/DDBJ databases">
        <title>Genome based classification of Actinospica acidithermotolerans sp. nov., an actinobacterium isolated from an Indonesian hot spring.</title>
        <authorList>
            <person name="Kusuma A.B."/>
            <person name="Putra K.E."/>
            <person name="Nafisah S."/>
            <person name="Loh J."/>
            <person name="Nouioui I."/>
            <person name="Goodfellow M."/>
        </authorList>
    </citation>
    <scope>NUCLEOTIDE SEQUENCE</scope>
    <source>
        <strain evidence="10">CSCA 57</strain>
    </source>
</reference>
<keyword evidence="5 9" id="KW-1133">Transmembrane helix</keyword>
<keyword evidence="7 9" id="KW-0472">Membrane</keyword>
<gene>
    <name evidence="10" type="ORF">KDL01_41170</name>
</gene>
<protein>
    <recommendedName>
        <fullName evidence="12">Hydrogenase</fullName>
    </recommendedName>
</protein>
<name>A0A941EYP5_9ACTN</name>
<evidence type="ECO:0000256" key="5">
    <source>
        <dbReference type="ARBA" id="ARBA00022989"/>
    </source>
</evidence>
<evidence type="ECO:0000256" key="7">
    <source>
        <dbReference type="ARBA" id="ARBA00023136"/>
    </source>
</evidence>
<dbReference type="PANTHER" id="PTHR33281">
    <property type="entry name" value="UPF0187 PROTEIN YNEE"/>
    <property type="match status" value="1"/>
</dbReference>
<evidence type="ECO:0000256" key="6">
    <source>
        <dbReference type="ARBA" id="ARBA00023065"/>
    </source>
</evidence>
<accession>A0A941EYP5</accession>
<dbReference type="PANTHER" id="PTHR33281:SF19">
    <property type="entry name" value="VOLTAGE-DEPENDENT ANION CHANNEL-FORMING PROTEIN YNEE"/>
    <property type="match status" value="1"/>
</dbReference>
<evidence type="ECO:0000256" key="1">
    <source>
        <dbReference type="ARBA" id="ARBA00004651"/>
    </source>
</evidence>
<keyword evidence="11" id="KW-1185">Reference proteome</keyword>
<dbReference type="AlphaFoldDB" id="A0A941EYP5"/>
<proteinExistence type="inferred from homology"/>
<evidence type="ECO:0000256" key="8">
    <source>
        <dbReference type="ARBA" id="ARBA00034708"/>
    </source>
</evidence>
<evidence type="ECO:0000256" key="2">
    <source>
        <dbReference type="ARBA" id="ARBA00022448"/>
    </source>
</evidence>
<evidence type="ECO:0000313" key="10">
    <source>
        <dbReference type="EMBL" id="MBR7839731.1"/>
    </source>
</evidence>
<dbReference type="RefSeq" id="WP_212534148.1">
    <property type="nucleotide sequence ID" value="NZ_JAGSOG010000580.1"/>
</dbReference>
<dbReference type="Proteomes" id="UP000675781">
    <property type="component" value="Unassembled WGS sequence"/>
</dbReference>
<dbReference type="GO" id="GO:0005254">
    <property type="term" value="F:chloride channel activity"/>
    <property type="evidence" value="ECO:0007669"/>
    <property type="project" value="InterPro"/>
</dbReference>
<feature type="transmembrane region" description="Helical" evidence="9">
    <location>
        <begin position="12"/>
        <end position="34"/>
    </location>
</feature>
<feature type="transmembrane region" description="Helical" evidence="9">
    <location>
        <begin position="40"/>
        <end position="62"/>
    </location>
</feature>
<evidence type="ECO:0000256" key="4">
    <source>
        <dbReference type="ARBA" id="ARBA00022692"/>
    </source>
</evidence>
<dbReference type="EMBL" id="JAGSOG010000580">
    <property type="protein sequence ID" value="MBR7839731.1"/>
    <property type="molecule type" value="Genomic_DNA"/>
</dbReference>